<evidence type="ECO:0000313" key="3">
    <source>
        <dbReference type="Proteomes" id="UP000007266"/>
    </source>
</evidence>
<protein>
    <submittedName>
        <fullName evidence="2">Uncharacterized protein</fullName>
    </submittedName>
</protein>
<sequence>MESTIPWLLLDNLHRIVQYVYFAVSLIVVFGWQSCNVTLVTSGTYKNVQSNKQNHEADSYFTDEVFWVVEAKYEDTTMKLVTKISEAAPVTSDEEFQLEQLCEDYKISQRRPEVPVVIDNKIRC</sequence>
<feature type="transmembrane region" description="Helical" evidence="1">
    <location>
        <begin position="20"/>
        <end position="40"/>
    </location>
</feature>
<keyword evidence="1" id="KW-1133">Transmembrane helix</keyword>
<evidence type="ECO:0000313" key="2">
    <source>
        <dbReference type="EMBL" id="EEZ99148.1"/>
    </source>
</evidence>
<keyword evidence="1" id="KW-0812">Transmembrane</keyword>
<dbReference type="AlphaFoldDB" id="D6WBI9"/>
<dbReference type="PhylomeDB" id="D6WBI9"/>
<reference evidence="2 3" key="2">
    <citation type="journal article" date="2010" name="Nucleic Acids Res.">
        <title>BeetleBase in 2010: revisions to provide comprehensive genomic information for Tribolium castaneum.</title>
        <authorList>
            <person name="Kim H.S."/>
            <person name="Murphy T."/>
            <person name="Xia J."/>
            <person name="Caragea D."/>
            <person name="Park Y."/>
            <person name="Beeman R.W."/>
            <person name="Lorenzen M.D."/>
            <person name="Butcher S."/>
            <person name="Manak J.R."/>
            <person name="Brown S.J."/>
        </authorList>
    </citation>
    <scope>GENOME REANNOTATION</scope>
    <source>
        <strain evidence="2 3">Georgia GA2</strain>
    </source>
</reference>
<dbReference type="EMBL" id="KQ971308">
    <property type="protein sequence ID" value="EEZ99148.1"/>
    <property type="molecule type" value="Genomic_DNA"/>
</dbReference>
<proteinExistence type="predicted"/>
<keyword evidence="1" id="KW-0472">Membrane</keyword>
<dbReference type="HOGENOM" id="CLU_2006834_0_0_1"/>
<name>D6WBI9_TRICA</name>
<gene>
    <name evidence="2" type="primary">GLEAN_16147</name>
    <name evidence="2" type="ORF">TcasGA2_TC016147</name>
</gene>
<accession>D6WBI9</accession>
<organism evidence="2 3">
    <name type="scientific">Tribolium castaneum</name>
    <name type="common">Red flour beetle</name>
    <dbReference type="NCBI Taxonomy" id="7070"/>
    <lineage>
        <taxon>Eukaryota</taxon>
        <taxon>Metazoa</taxon>
        <taxon>Ecdysozoa</taxon>
        <taxon>Arthropoda</taxon>
        <taxon>Hexapoda</taxon>
        <taxon>Insecta</taxon>
        <taxon>Pterygota</taxon>
        <taxon>Neoptera</taxon>
        <taxon>Endopterygota</taxon>
        <taxon>Coleoptera</taxon>
        <taxon>Polyphaga</taxon>
        <taxon>Cucujiformia</taxon>
        <taxon>Tenebrionidae</taxon>
        <taxon>Tenebrionidae incertae sedis</taxon>
        <taxon>Tribolium</taxon>
    </lineage>
</organism>
<reference evidence="2 3" key="1">
    <citation type="journal article" date="2008" name="Nature">
        <title>The genome of the model beetle and pest Tribolium castaneum.</title>
        <authorList>
            <consortium name="Tribolium Genome Sequencing Consortium"/>
            <person name="Richards S."/>
            <person name="Gibbs R.A."/>
            <person name="Weinstock G.M."/>
            <person name="Brown S.J."/>
            <person name="Denell R."/>
            <person name="Beeman R.W."/>
            <person name="Gibbs R."/>
            <person name="Beeman R.W."/>
            <person name="Brown S.J."/>
            <person name="Bucher G."/>
            <person name="Friedrich M."/>
            <person name="Grimmelikhuijzen C.J."/>
            <person name="Klingler M."/>
            <person name="Lorenzen M."/>
            <person name="Richards S."/>
            <person name="Roth S."/>
            <person name="Schroder R."/>
            <person name="Tautz D."/>
            <person name="Zdobnov E.M."/>
            <person name="Muzny D."/>
            <person name="Gibbs R.A."/>
            <person name="Weinstock G.M."/>
            <person name="Attaway T."/>
            <person name="Bell S."/>
            <person name="Buhay C.J."/>
            <person name="Chandrabose M.N."/>
            <person name="Chavez D."/>
            <person name="Clerk-Blankenburg K.P."/>
            <person name="Cree A."/>
            <person name="Dao M."/>
            <person name="Davis C."/>
            <person name="Chacko J."/>
            <person name="Dinh H."/>
            <person name="Dugan-Rocha S."/>
            <person name="Fowler G."/>
            <person name="Garner T.T."/>
            <person name="Garnes J."/>
            <person name="Gnirke A."/>
            <person name="Hawes A."/>
            <person name="Hernandez J."/>
            <person name="Hines S."/>
            <person name="Holder M."/>
            <person name="Hume J."/>
            <person name="Jhangiani S.N."/>
            <person name="Joshi V."/>
            <person name="Khan Z.M."/>
            <person name="Jackson L."/>
            <person name="Kovar C."/>
            <person name="Kowis A."/>
            <person name="Lee S."/>
            <person name="Lewis L.R."/>
            <person name="Margolis J."/>
            <person name="Morgan M."/>
            <person name="Nazareth L.V."/>
            <person name="Nguyen N."/>
            <person name="Okwuonu G."/>
            <person name="Parker D."/>
            <person name="Richards S."/>
            <person name="Ruiz S.J."/>
            <person name="Santibanez J."/>
            <person name="Savard J."/>
            <person name="Scherer S.E."/>
            <person name="Schneider B."/>
            <person name="Sodergren E."/>
            <person name="Tautz D."/>
            <person name="Vattahil S."/>
            <person name="Villasana D."/>
            <person name="White C.S."/>
            <person name="Wright R."/>
            <person name="Park Y."/>
            <person name="Beeman R.W."/>
            <person name="Lord J."/>
            <person name="Oppert B."/>
            <person name="Lorenzen M."/>
            <person name="Brown S."/>
            <person name="Wang L."/>
            <person name="Savard J."/>
            <person name="Tautz D."/>
            <person name="Richards S."/>
            <person name="Weinstock G."/>
            <person name="Gibbs R.A."/>
            <person name="Liu Y."/>
            <person name="Worley K."/>
            <person name="Weinstock G."/>
            <person name="Elsik C.G."/>
            <person name="Reese J.T."/>
            <person name="Elhaik E."/>
            <person name="Landan G."/>
            <person name="Graur D."/>
            <person name="Arensburger P."/>
            <person name="Atkinson P."/>
            <person name="Beeman R.W."/>
            <person name="Beidler J."/>
            <person name="Brown S.J."/>
            <person name="Demuth J.P."/>
            <person name="Drury D.W."/>
            <person name="Du Y.Z."/>
            <person name="Fujiwara H."/>
            <person name="Lorenzen M."/>
            <person name="Maselli V."/>
            <person name="Osanai M."/>
            <person name="Park Y."/>
            <person name="Robertson H.M."/>
            <person name="Tu Z."/>
            <person name="Wang J.J."/>
            <person name="Wang S."/>
            <person name="Richards S."/>
            <person name="Song H."/>
            <person name="Zhang L."/>
            <person name="Sodergren E."/>
            <person name="Werner D."/>
            <person name="Stanke M."/>
            <person name="Morgenstern B."/>
            <person name="Solovyev V."/>
            <person name="Kosarev P."/>
            <person name="Brown G."/>
            <person name="Chen H.C."/>
            <person name="Ermolaeva O."/>
            <person name="Hlavina W."/>
            <person name="Kapustin Y."/>
            <person name="Kiryutin B."/>
            <person name="Kitts P."/>
            <person name="Maglott D."/>
            <person name="Pruitt K."/>
            <person name="Sapojnikov V."/>
            <person name="Souvorov A."/>
            <person name="Mackey A.J."/>
            <person name="Waterhouse R.M."/>
            <person name="Wyder S."/>
            <person name="Zdobnov E.M."/>
            <person name="Zdobnov E.M."/>
            <person name="Wyder S."/>
            <person name="Kriventseva E.V."/>
            <person name="Kadowaki T."/>
            <person name="Bork P."/>
            <person name="Aranda M."/>
            <person name="Bao R."/>
            <person name="Beermann A."/>
            <person name="Berns N."/>
            <person name="Bolognesi R."/>
            <person name="Bonneton F."/>
            <person name="Bopp D."/>
            <person name="Brown S.J."/>
            <person name="Bucher G."/>
            <person name="Butts T."/>
            <person name="Chaumot A."/>
            <person name="Denell R.E."/>
            <person name="Ferrier D.E."/>
            <person name="Friedrich M."/>
            <person name="Gordon C.M."/>
            <person name="Jindra M."/>
            <person name="Klingler M."/>
            <person name="Lan Q."/>
            <person name="Lattorff H.M."/>
            <person name="Laudet V."/>
            <person name="von Levetsow C."/>
            <person name="Liu Z."/>
            <person name="Lutz R."/>
            <person name="Lynch J.A."/>
            <person name="da Fonseca R.N."/>
            <person name="Posnien N."/>
            <person name="Reuter R."/>
            <person name="Roth S."/>
            <person name="Savard J."/>
            <person name="Schinko J.B."/>
            <person name="Schmitt C."/>
            <person name="Schoppmeier M."/>
            <person name="Schroder R."/>
            <person name="Shippy T.D."/>
            <person name="Simonnet F."/>
            <person name="Marques-Souza H."/>
            <person name="Tautz D."/>
            <person name="Tomoyasu Y."/>
            <person name="Trauner J."/>
            <person name="Van der Zee M."/>
            <person name="Vervoort M."/>
            <person name="Wittkopp N."/>
            <person name="Wimmer E.A."/>
            <person name="Yang X."/>
            <person name="Jones A.K."/>
            <person name="Sattelle D.B."/>
            <person name="Ebert P.R."/>
            <person name="Nelson D."/>
            <person name="Scott J.G."/>
            <person name="Beeman R.W."/>
            <person name="Muthukrishnan S."/>
            <person name="Kramer K.J."/>
            <person name="Arakane Y."/>
            <person name="Beeman R.W."/>
            <person name="Zhu Q."/>
            <person name="Hogenkamp D."/>
            <person name="Dixit R."/>
            <person name="Oppert B."/>
            <person name="Jiang H."/>
            <person name="Zou Z."/>
            <person name="Marshall J."/>
            <person name="Elpidina E."/>
            <person name="Vinokurov K."/>
            <person name="Oppert C."/>
            <person name="Zou Z."/>
            <person name="Evans J."/>
            <person name="Lu Z."/>
            <person name="Zhao P."/>
            <person name="Sumathipala N."/>
            <person name="Altincicek B."/>
            <person name="Vilcinskas A."/>
            <person name="Williams M."/>
            <person name="Hultmark D."/>
            <person name="Hetru C."/>
            <person name="Jiang H."/>
            <person name="Grimmelikhuijzen C.J."/>
            <person name="Hauser F."/>
            <person name="Cazzamali G."/>
            <person name="Williamson M."/>
            <person name="Park Y."/>
            <person name="Li B."/>
            <person name="Tanaka Y."/>
            <person name="Predel R."/>
            <person name="Neupert S."/>
            <person name="Schachtner J."/>
            <person name="Verleyen P."/>
            <person name="Raible F."/>
            <person name="Bork P."/>
            <person name="Friedrich M."/>
            <person name="Walden K.K."/>
            <person name="Robertson H.M."/>
            <person name="Angeli S."/>
            <person name="Foret S."/>
            <person name="Bucher G."/>
            <person name="Schuetz S."/>
            <person name="Maleszka R."/>
            <person name="Wimmer E.A."/>
            <person name="Beeman R.W."/>
            <person name="Lorenzen M."/>
            <person name="Tomoyasu Y."/>
            <person name="Miller S.C."/>
            <person name="Grossmann D."/>
            <person name="Bucher G."/>
        </authorList>
    </citation>
    <scope>NUCLEOTIDE SEQUENCE [LARGE SCALE GENOMIC DNA]</scope>
    <source>
        <strain evidence="2 3">Georgia GA2</strain>
    </source>
</reference>
<keyword evidence="3" id="KW-1185">Reference proteome</keyword>
<evidence type="ECO:0000256" key="1">
    <source>
        <dbReference type="SAM" id="Phobius"/>
    </source>
</evidence>
<dbReference type="Proteomes" id="UP000007266">
    <property type="component" value="Linkage group 2"/>
</dbReference>